<accession>A0AAN8WHX4</accession>
<feature type="repeat" description="ANK" evidence="3">
    <location>
        <begin position="29"/>
        <end position="58"/>
    </location>
</feature>
<evidence type="ECO:0000313" key="5">
    <source>
        <dbReference type="Proteomes" id="UP001381693"/>
    </source>
</evidence>
<dbReference type="PANTHER" id="PTHR24171">
    <property type="entry name" value="ANKYRIN REPEAT DOMAIN-CONTAINING PROTEIN 39-RELATED"/>
    <property type="match status" value="1"/>
</dbReference>
<dbReference type="AlphaFoldDB" id="A0AAN8WHX4"/>
<dbReference type="Proteomes" id="UP001381693">
    <property type="component" value="Unassembled WGS sequence"/>
</dbReference>
<evidence type="ECO:0008006" key="6">
    <source>
        <dbReference type="Google" id="ProtNLM"/>
    </source>
</evidence>
<dbReference type="PROSITE" id="PS50088">
    <property type="entry name" value="ANK_REPEAT"/>
    <property type="match status" value="2"/>
</dbReference>
<keyword evidence="2 3" id="KW-0040">ANK repeat</keyword>
<dbReference type="PROSITE" id="PS50297">
    <property type="entry name" value="ANK_REP_REGION"/>
    <property type="match status" value="2"/>
</dbReference>
<keyword evidence="1" id="KW-0677">Repeat</keyword>
<dbReference type="Pfam" id="PF12796">
    <property type="entry name" value="Ank_2"/>
    <property type="match status" value="1"/>
</dbReference>
<name>A0AAN8WHX4_HALRR</name>
<dbReference type="PANTHER" id="PTHR24171:SF8">
    <property type="entry name" value="BRCA1-ASSOCIATED RING DOMAIN PROTEIN 1"/>
    <property type="match status" value="1"/>
</dbReference>
<proteinExistence type="predicted"/>
<keyword evidence="5" id="KW-1185">Reference proteome</keyword>
<protein>
    <recommendedName>
        <fullName evidence="6">Ankyrin repeat protein</fullName>
    </recommendedName>
</protein>
<dbReference type="SMART" id="SM00248">
    <property type="entry name" value="ANK"/>
    <property type="match status" value="2"/>
</dbReference>
<dbReference type="SUPFAM" id="SSF48403">
    <property type="entry name" value="Ankyrin repeat"/>
    <property type="match status" value="1"/>
</dbReference>
<dbReference type="EMBL" id="JAXCGZ010022798">
    <property type="protein sequence ID" value="KAK7023665.1"/>
    <property type="molecule type" value="Genomic_DNA"/>
</dbReference>
<dbReference type="GO" id="GO:0070531">
    <property type="term" value="C:BRCA1-A complex"/>
    <property type="evidence" value="ECO:0007669"/>
    <property type="project" value="TreeGrafter"/>
</dbReference>
<comment type="caution">
    <text evidence="4">The sequence shown here is derived from an EMBL/GenBank/DDBJ whole genome shotgun (WGS) entry which is preliminary data.</text>
</comment>
<dbReference type="Gene3D" id="1.25.40.20">
    <property type="entry name" value="Ankyrin repeat-containing domain"/>
    <property type="match status" value="1"/>
</dbReference>
<organism evidence="4 5">
    <name type="scientific">Halocaridina rubra</name>
    <name type="common">Hawaiian red shrimp</name>
    <dbReference type="NCBI Taxonomy" id="373956"/>
    <lineage>
        <taxon>Eukaryota</taxon>
        <taxon>Metazoa</taxon>
        <taxon>Ecdysozoa</taxon>
        <taxon>Arthropoda</taxon>
        <taxon>Crustacea</taxon>
        <taxon>Multicrustacea</taxon>
        <taxon>Malacostraca</taxon>
        <taxon>Eumalacostraca</taxon>
        <taxon>Eucarida</taxon>
        <taxon>Decapoda</taxon>
        <taxon>Pleocyemata</taxon>
        <taxon>Caridea</taxon>
        <taxon>Atyoidea</taxon>
        <taxon>Atyidae</taxon>
        <taxon>Halocaridina</taxon>
    </lineage>
</organism>
<dbReference type="GO" id="GO:0085020">
    <property type="term" value="P:protein K6-linked ubiquitination"/>
    <property type="evidence" value="ECO:0007669"/>
    <property type="project" value="TreeGrafter"/>
</dbReference>
<gene>
    <name evidence="4" type="ORF">SK128_011374</name>
</gene>
<reference evidence="4 5" key="1">
    <citation type="submission" date="2023-11" db="EMBL/GenBank/DDBJ databases">
        <title>Halocaridina rubra genome assembly.</title>
        <authorList>
            <person name="Smith C."/>
        </authorList>
    </citation>
    <scope>NUCLEOTIDE SEQUENCE [LARGE SCALE GENOMIC DNA]</scope>
    <source>
        <strain evidence="4">EP-1</strain>
        <tissue evidence="4">Whole</tissue>
    </source>
</reference>
<dbReference type="InterPro" id="IPR002110">
    <property type="entry name" value="Ankyrin_rpt"/>
</dbReference>
<dbReference type="InterPro" id="IPR036770">
    <property type="entry name" value="Ankyrin_rpt-contain_sf"/>
</dbReference>
<dbReference type="GO" id="GO:0004842">
    <property type="term" value="F:ubiquitin-protein transferase activity"/>
    <property type="evidence" value="ECO:0007669"/>
    <property type="project" value="TreeGrafter"/>
</dbReference>
<feature type="repeat" description="ANK" evidence="3">
    <location>
        <begin position="59"/>
        <end position="91"/>
    </location>
</feature>
<dbReference type="GO" id="GO:0031436">
    <property type="term" value="C:BRCA1-BARD1 complex"/>
    <property type="evidence" value="ECO:0007669"/>
    <property type="project" value="TreeGrafter"/>
</dbReference>
<evidence type="ECO:0000256" key="2">
    <source>
        <dbReference type="ARBA" id="ARBA00023043"/>
    </source>
</evidence>
<evidence type="ECO:0000256" key="3">
    <source>
        <dbReference type="PROSITE-ProRule" id="PRU00023"/>
    </source>
</evidence>
<evidence type="ECO:0000313" key="4">
    <source>
        <dbReference type="EMBL" id="KAK7023665.1"/>
    </source>
</evidence>
<evidence type="ECO:0000256" key="1">
    <source>
        <dbReference type="ARBA" id="ARBA00022737"/>
    </source>
</evidence>
<sequence>MIRNGDRSGILAFLKKGGDPNARNQMCWTLLHLACFEGQREIAEILLDGGATVNSCTTDMSTPLHRACAQGNTSVVEMLLKKGAYINAQSNSLSLSS</sequence>